<comment type="similarity">
    <text evidence="1 7">Belongs to the cytochrome P450 family.</text>
</comment>
<keyword evidence="9" id="KW-1185">Reference proteome</keyword>
<keyword evidence="2 7" id="KW-0349">Heme</keyword>
<dbReference type="GO" id="GO:0020037">
    <property type="term" value="F:heme binding"/>
    <property type="evidence" value="ECO:0007669"/>
    <property type="project" value="InterPro"/>
</dbReference>
<keyword evidence="4 7" id="KW-0560">Oxidoreductase</keyword>
<evidence type="ECO:0000256" key="6">
    <source>
        <dbReference type="ARBA" id="ARBA00023033"/>
    </source>
</evidence>
<dbReference type="RefSeq" id="WP_111182167.1">
    <property type="nucleotide sequence ID" value="NZ_POUD01000147.1"/>
</dbReference>
<reference evidence="8 9" key="1">
    <citation type="submission" date="2018-01" db="EMBL/GenBank/DDBJ databases">
        <title>Draft genome sequence of Nonomuraea sp. KC333.</title>
        <authorList>
            <person name="Sahin N."/>
            <person name="Saygin H."/>
            <person name="Ay H."/>
        </authorList>
    </citation>
    <scope>NUCLEOTIDE SEQUENCE [LARGE SCALE GENOMIC DNA]</scope>
    <source>
        <strain evidence="8 9">KC333</strain>
    </source>
</reference>
<comment type="caution">
    <text evidence="8">The sequence shown here is derived from an EMBL/GenBank/DDBJ whole genome shotgun (WGS) entry which is preliminary data.</text>
</comment>
<dbReference type="PRINTS" id="PR00359">
    <property type="entry name" value="BP450"/>
</dbReference>
<dbReference type="EMBL" id="POUD01000147">
    <property type="protein sequence ID" value="PZG13754.1"/>
    <property type="molecule type" value="Genomic_DNA"/>
</dbReference>
<dbReference type="PANTHER" id="PTHR46696:SF1">
    <property type="entry name" value="CYTOCHROME P450 YJIB-RELATED"/>
    <property type="match status" value="1"/>
</dbReference>
<sequence length="409" mass="44488">MESTVTPLDPSGRDIHGEAARLREAGPATRVELPGGVTAWAITRHESLRRLLADPRVSKDPRRHWPAYTSGKITSDWVLYSWVAVDNMFTAYGSEHRRLRSLVSKAFTARRTLALRPRIEEITEELLGALAGTAAGEPVDLREEFAYQLPTRVIGEMFGLPDSARGDLRRIVDGVFHTSADPEQAVATLRHAYEVLGGLVASKRDNPGDDMTSDLIAARDEQGDGSRLSEAELIDTLFLMISAGHETTVNLIGNAVVALLTHPAQFDLVRTGQATWDDVIDETLRWQPPVANLPLRYAIEDIPVGDVVIREGEPILAGYAAAGRDPAQHGDDAGRFDLTRPTRREHLSFGHGVHYCVGAPLARLEAGVALPALFARFPGLALAVPADELTPLDSFIANGHRALPVLLSP</sequence>
<evidence type="ECO:0000256" key="5">
    <source>
        <dbReference type="ARBA" id="ARBA00023004"/>
    </source>
</evidence>
<evidence type="ECO:0000256" key="4">
    <source>
        <dbReference type="ARBA" id="ARBA00023002"/>
    </source>
</evidence>
<evidence type="ECO:0000313" key="9">
    <source>
        <dbReference type="Proteomes" id="UP000249304"/>
    </source>
</evidence>
<organism evidence="8 9">
    <name type="scientific">Nonomuraea aridisoli</name>
    <dbReference type="NCBI Taxonomy" id="2070368"/>
    <lineage>
        <taxon>Bacteria</taxon>
        <taxon>Bacillati</taxon>
        <taxon>Actinomycetota</taxon>
        <taxon>Actinomycetes</taxon>
        <taxon>Streptosporangiales</taxon>
        <taxon>Streptosporangiaceae</taxon>
        <taxon>Nonomuraea</taxon>
    </lineage>
</organism>
<dbReference type="SUPFAM" id="SSF48264">
    <property type="entry name" value="Cytochrome P450"/>
    <property type="match status" value="1"/>
</dbReference>
<evidence type="ECO:0000256" key="1">
    <source>
        <dbReference type="ARBA" id="ARBA00010617"/>
    </source>
</evidence>
<dbReference type="Proteomes" id="UP000249304">
    <property type="component" value="Unassembled WGS sequence"/>
</dbReference>
<dbReference type="InterPro" id="IPR002397">
    <property type="entry name" value="Cyt_P450_B"/>
</dbReference>
<dbReference type="InterPro" id="IPR017972">
    <property type="entry name" value="Cyt_P450_CS"/>
</dbReference>
<keyword evidence="5 7" id="KW-0408">Iron</keyword>
<keyword evidence="3 7" id="KW-0479">Metal-binding</keyword>
<dbReference type="InterPro" id="IPR036396">
    <property type="entry name" value="Cyt_P450_sf"/>
</dbReference>
<dbReference type="CDD" id="cd11029">
    <property type="entry name" value="CYP107-like"/>
    <property type="match status" value="1"/>
</dbReference>
<dbReference type="Pfam" id="PF00067">
    <property type="entry name" value="p450"/>
    <property type="match status" value="1"/>
</dbReference>
<dbReference type="OrthoDB" id="4133219at2"/>
<evidence type="ECO:0000256" key="2">
    <source>
        <dbReference type="ARBA" id="ARBA00022617"/>
    </source>
</evidence>
<dbReference type="AlphaFoldDB" id="A0A2W2FE58"/>
<dbReference type="GO" id="GO:0004497">
    <property type="term" value="F:monooxygenase activity"/>
    <property type="evidence" value="ECO:0007669"/>
    <property type="project" value="UniProtKB-KW"/>
</dbReference>
<dbReference type="InterPro" id="IPR001128">
    <property type="entry name" value="Cyt_P450"/>
</dbReference>
<dbReference type="PANTHER" id="PTHR46696">
    <property type="entry name" value="P450, PUTATIVE (EUROFUNG)-RELATED"/>
    <property type="match status" value="1"/>
</dbReference>
<proteinExistence type="inferred from homology"/>
<evidence type="ECO:0000256" key="7">
    <source>
        <dbReference type="RuleBase" id="RU000461"/>
    </source>
</evidence>
<accession>A0A2W2FE58</accession>
<dbReference type="PROSITE" id="PS00086">
    <property type="entry name" value="CYTOCHROME_P450"/>
    <property type="match status" value="1"/>
</dbReference>
<dbReference type="FunFam" id="1.10.630.10:FF:000018">
    <property type="entry name" value="Cytochrome P450 monooxygenase"/>
    <property type="match status" value="1"/>
</dbReference>
<protein>
    <submittedName>
        <fullName evidence="8">Cytochrome P450</fullName>
    </submittedName>
</protein>
<gene>
    <name evidence="8" type="ORF">C1J01_29075</name>
</gene>
<evidence type="ECO:0000256" key="3">
    <source>
        <dbReference type="ARBA" id="ARBA00022723"/>
    </source>
</evidence>
<dbReference type="GO" id="GO:0005506">
    <property type="term" value="F:iron ion binding"/>
    <property type="evidence" value="ECO:0007669"/>
    <property type="project" value="InterPro"/>
</dbReference>
<evidence type="ECO:0000313" key="8">
    <source>
        <dbReference type="EMBL" id="PZG13754.1"/>
    </source>
</evidence>
<name>A0A2W2FE58_9ACTN</name>
<dbReference type="GO" id="GO:0016705">
    <property type="term" value="F:oxidoreductase activity, acting on paired donors, with incorporation or reduction of molecular oxygen"/>
    <property type="evidence" value="ECO:0007669"/>
    <property type="project" value="InterPro"/>
</dbReference>
<dbReference type="PRINTS" id="PR00385">
    <property type="entry name" value="P450"/>
</dbReference>
<dbReference type="Gene3D" id="1.10.630.10">
    <property type="entry name" value="Cytochrome P450"/>
    <property type="match status" value="1"/>
</dbReference>
<keyword evidence="6 7" id="KW-0503">Monooxygenase</keyword>